<protein>
    <submittedName>
        <fullName evidence="2">Uncharacterized protein</fullName>
    </submittedName>
</protein>
<feature type="region of interest" description="Disordered" evidence="1">
    <location>
        <begin position="39"/>
        <end position="103"/>
    </location>
</feature>
<feature type="compositionally biased region" description="Low complexity" evidence="1">
    <location>
        <begin position="80"/>
        <end position="97"/>
    </location>
</feature>
<evidence type="ECO:0000256" key="1">
    <source>
        <dbReference type="SAM" id="MobiDB-lite"/>
    </source>
</evidence>
<feature type="region of interest" description="Disordered" evidence="1">
    <location>
        <begin position="126"/>
        <end position="147"/>
    </location>
</feature>
<organism evidence="2 3">
    <name type="scientific">Cytospora schulzeri</name>
    <dbReference type="NCBI Taxonomy" id="448051"/>
    <lineage>
        <taxon>Eukaryota</taxon>
        <taxon>Fungi</taxon>
        <taxon>Dikarya</taxon>
        <taxon>Ascomycota</taxon>
        <taxon>Pezizomycotina</taxon>
        <taxon>Sordariomycetes</taxon>
        <taxon>Sordariomycetidae</taxon>
        <taxon>Diaporthales</taxon>
        <taxon>Cytosporaceae</taxon>
        <taxon>Cytospora</taxon>
    </lineage>
</organism>
<name>A0A423WSR6_9PEZI</name>
<gene>
    <name evidence="2" type="ORF">VMCG_04314</name>
</gene>
<sequence length="238" mass="24262">MWAHQVLKIRKPMLVPLSHGILSNWRALTTPPLAALNLPGSSTSPALSLRPLRSEKTPTVPSSMPAATTPPHPRPPTPPTSTTSTTASSPAVRAVVARRGRDPVDVDRAAGPLEVDEAVARGEDGVELAGGRGGARAGGVDGQAPDGRGEAEVVVAAADEPGRLPAAVLLAVVPPRRVVVVDEVLGEARLEDGDLALGAAVGAGGVDGRDHDAVGWLVVGHGCDLVQVDGLCPEVRQA</sequence>
<comment type="caution">
    <text evidence="2">The sequence shown here is derived from an EMBL/GenBank/DDBJ whole genome shotgun (WGS) entry which is preliminary data.</text>
</comment>
<feature type="compositionally biased region" description="Gly residues" evidence="1">
    <location>
        <begin position="128"/>
        <end position="141"/>
    </location>
</feature>
<dbReference type="EMBL" id="LKEA01000010">
    <property type="protein sequence ID" value="ROW06555.1"/>
    <property type="molecule type" value="Genomic_DNA"/>
</dbReference>
<dbReference type="AlphaFoldDB" id="A0A423WSR6"/>
<feature type="compositionally biased region" description="Pro residues" evidence="1">
    <location>
        <begin position="68"/>
        <end position="79"/>
    </location>
</feature>
<accession>A0A423WSR6</accession>
<evidence type="ECO:0000313" key="2">
    <source>
        <dbReference type="EMBL" id="ROW06555.1"/>
    </source>
</evidence>
<dbReference type="Proteomes" id="UP000283895">
    <property type="component" value="Unassembled WGS sequence"/>
</dbReference>
<evidence type="ECO:0000313" key="3">
    <source>
        <dbReference type="Proteomes" id="UP000283895"/>
    </source>
</evidence>
<keyword evidence="3" id="KW-1185">Reference proteome</keyword>
<proteinExistence type="predicted"/>
<reference evidence="2 3" key="1">
    <citation type="submission" date="2015-09" db="EMBL/GenBank/DDBJ databases">
        <title>Host preference determinants of Valsa canker pathogens revealed by comparative genomics.</title>
        <authorList>
            <person name="Yin Z."/>
            <person name="Huang L."/>
        </authorList>
    </citation>
    <scope>NUCLEOTIDE SEQUENCE [LARGE SCALE GENOMIC DNA]</scope>
    <source>
        <strain evidence="2 3">03-1</strain>
    </source>
</reference>